<dbReference type="InterPro" id="IPR056543">
    <property type="entry name" value="Ig-like_POM152_9th"/>
</dbReference>
<evidence type="ECO:0000313" key="7">
    <source>
        <dbReference type="EMBL" id="KHJ34279.1"/>
    </source>
</evidence>
<dbReference type="GO" id="GO:0070762">
    <property type="term" value="C:nuclear pore transmembrane ring"/>
    <property type="evidence" value="ECO:0007669"/>
    <property type="project" value="TreeGrafter"/>
</dbReference>
<dbReference type="InterPro" id="IPR037701">
    <property type="entry name" value="Pom152"/>
</dbReference>
<dbReference type="InterPro" id="IPR056544">
    <property type="entry name" value="Ig_POM152"/>
</dbReference>
<dbReference type="InterPro" id="IPR056542">
    <property type="entry name" value="Ig-like_POM152_1st"/>
</dbReference>
<gene>
    <name evidence="7" type="ORF">EV44_g0934</name>
</gene>
<reference evidence="7 8" key="1">
    <citation type="journal article" date="2014" name="BMC Genomics">
        <title>Adaptive genomic structural variation in the grape powdery mildew pathogen, Erysiphe necator.</title>
        <authorList>
            <person name="Jones L."/>
            <person name="Riaz S."/>
            <person name="Morales-Cruz A."/>
            <person name="Amrine K.C."/>
            <person name="McGuire B."/>
            <person name="Gubler W.D."/>
            <person name="Walker M.A."/>
            <person name="Cantu D."/>
        </authorList>
    </citation>
    <scope>NUCLEOTIDE SEQUENCE [LARGE SCALE GENOMIC DNA]</scope>
    <source>
        <strain evidence="8">c</strain>
    </source>
</reference>
<dbReference type="GO" id="GO:0006999">
    <property type="term" value="P:nuclear pore organization"/>
    <property type="evidence" value="ECO:0007669"/>
    <property type="project" value="TreeGrafter"/>
</dbReference>
<dbReference type="AlphaFoldDB" id="A0A0B1PCC7"/>
<dbReference type="OMA" id="DRSNCKR"/>
<feature type="domain" description="Nucleoporin POM152 Ig-like" evidence="4">
    <location>
        <begin position="441"/>
        <end position="550"/>
    </location>
</feature>
<feature type="domain" description="Nucleoporin POM152 Ig-like" evidence="4">
    <location>
        <begin position="756"/>
        <end position="843"/>
    </location>
</feature>
<dbReference type="Pfam" id="PF24097">
    <property type="entry name" value="TMD_POM152"/>
    <property type="match status" value="1"/>
</dbReference>
<organism evidence="7 8">
    <name type="scientific">Uncinula necator</name>
    <name type="common">Grape powdery mildew</name>
    <dbReference type="NCBI Taxonomy" id="52586"/>
    <lineage>
        <taxon>Eukaryota</taxon>
        <taxon>Fungi</taxon>
        <taxon>Dikarya</taxon>
        <taxon>Ascomycota</taxon>
        <taxon>Pezizomycotina</taxon>
        <taxon>Leotiomycetes</taxon>
        <taxon>Erysiphales</taxon>
        <taxon>Erysiphaceae</taxon>
        <taxon>Erysiphe</taxon>
    </lineage>
</organism>
<evidence type="ECO:0000259" key="3">
    <source>
        <dbReference type="Pfam" id="PF24097"/>
    </source>
</evidence>
<dbReference type="Pfam" id="PF24519">
    <property type="entry name" value="Ig-like_Pom152_1"/>
    <property type="match status" value="1"/>
</dbReference>
<dbReference type="EMBL" id="JNVN01000967">
    <property type="protein sequence ID" value="KHJ34279.1"/>
    <property type="molecule type" value="Genomic_DNA"/>
</dbReference>
<dbReference type="Pfam" id="PF24527">
    <property type="entry name" value="Ig-like_Pom152_9"/>
    <property type="match status" value="1"/>
</dbReference>
<feature type="domain" description="Nucleoporin POM152 immunoglobulin-like" evidence="2">
    <location>
        <begin position="554"/>
        <end position="656"/>
    </location>
</feature>
<evidence type="ECO:0000259" key="4">
    <source>
        <dbReference type="Pfam" id="PF24312"/>
    </source>
</evidence>
<evidence type="ECO:0000259" key="6">
    <source>
        <dbReference type="Pfam" id="PF24527"/>
    </source>
</evidence>
<evidence type="ECO:0000259" key="5">
    <source>
        <dbReference type="Pfam" id="PF24519"/>
    </source>
</evidence>
<dbReference type="PANTHER" id="PTHR28206:SF1">
    <property type="entry name" value="NUCLEOPORIN POM152"/>
    <property type="match status" value="1"/>
</dbReference>
<dbReference type="Pfam" id="PF24312">
    <property type="entry name" value="Ig-like_POM152"/>
    <property type="match status" value="4"/>
</dbReference>
<dbReference type="STRING" id="52586.A0A0B1PCC7"/>
<dbReference type="InterPro" id="IPR056541">
    <property type="entry name" value="Ig-like_POM152"/>
</dbReference>
<evidence type="ECO:0000313" key="8">
    <source>
        <dbReference type="Proteomes" id="UP000030854"/>
    </source>
</evidence>
<dbReference type="Proteomes" id="UP000030854">
    <property type="component" value="Unassembled WGS sequence"/>
</dbReference>
<accession>A0A0B1PCC7</accession>
<comment type="caution">
    <text evidence="7">The sequence shown here is derived from an EMBL/GenBank/DDBJ whole genome shotgun (WGS) entry which is preliminary data.</text>
</comment>
<evidence type="ECO:0000256" key="1">
    <source>
        <dbReference type="SAM" id="MobiDB-lite"/>
    </source>
</evidence>
<dbReference type="PANTHER" id="PTHR28206">
    <property type="entry name" value="NUCLEOPORIN POM152"/>
    <property type="match status" value="1"/>
</dbReference>
<feature type="domain" description="Nucleoporin POM152 N-terminal transmembrane" evidence="3">
    <location>
        <begin position="57"/>
        <end position="141"/>
    </location>
</feature>
<feature type="domain" description="Nucleoporin POM152 Ig-like" evidence="4">
    <location>
        <begin position="1160"/>
        <end position="1246"/>
    </location>
</feature>
<protein>
    <submittedName>
        <fullName evidence="7">Putative nucleoporin pom152 protein</fullName>
    </submittedName>
</protein>
<dbReference type="Pfam" id="PF23664">
    <property type="entry name" value="Ig_Pom152"/>
    <property type="match status" value="2"/>
</dbReference>
<proteinExistence type="predicted"/>
<feature type="region of interest" description="Disordered" evidence="1">
    <location>
        <begin position="1"/>
        <end position="25"/>
    </location>
</feature>
<dbReference type="GO" id="GO:0017056">
    <property type="term" value="F:structural constituent of nuclear pore"/>
    <property type="evidence" value="ECO:0007669"/>
    <property type="project" value="InterPro"/>
</dbReference>
<name>A0A0B1PCC7_UNCNE</name>
<feature type="domain" description="Nucleoporin POM152 Ig-like" evidence="4">
    <location>
        <begin position="665"/>
        <end position="741"/>
    </location>
</feature>
<dbReference type="GO" id="GO:0006606">
    <property type="term" value="P:protein import into nucleus"/>
    <property type="evidence" value="ECO:0007669"/>
    <property type="project" value="TreeGrafter"/>
</dbReference>
<evidence type="ECO:0000259" key="2">
    <source>
        <dbReference type="Pfam" id="PF23664"/>
    </source>
</evidence>
<dbReference type="HOGENOM" id="CLU_002415_0_0_1"/>
<feature type="domain" description="Nucleoporin POM152 immunoglobulin-like" evidence="2">
    <location>
        <begin position="874"/>
        <end position="964"/>
    </location>
</feature>
<keyword evidence="8" id="KW-1185">Reference proteome</keyword>
<dbReference type="InterPro" id="IPR056540">
    <property type="entry name" value="TMD_POM152"/>
</dbReference>
<sequence>MNRTPRLRSSFPSTPGSNKTDTTKKDGGKILLTLSELPTDSSNPTPTSPVIPVHILDAPSQRLYTSAIYCALLAYRLYDWWSLVQDDSTSMGLFLKWCSIDLIFLYGVPMLRIPWLEWSNFTSVLACLLHAIFNGFLMFRVHLPFESWLLILVKTVFDREISISENSVRPARILHNSSLIMGKQIINILPEGYAVMNPDRLPFCIDSSHPTVKIPLLFNQTKPNYIELVRIDFDSNINETIVLSQKEVKKIRKLQEENLLSIHYATKKPGLYRLHKVIDNTKLEVQRKMSDTLVLKCPQASIKSSTLNKCAGDLSDLKIEIEGTPPLKVMYTRVANGDQSVHYFQNVQPENFVSPLIGSKNSPLALQGYSDISWGKSHHISVPLNETMTVTGSWLYSIDQIHDAAGNTVNFSPGFYPVIEDGERVYPKDDRLEISYNVHDRPVAFFNMCDSRKPLMVAKGKTKEMPIEYRAASRKSTEQNFDDTSYAITWKFSASESLTKSGDHGDSAVVEDYFAYSSNDHPFIKKTGLYTLVSVKSKYCEGIIQEPASCLLLNPPEPDLSISAESISDNCAGNSVGLLVDLNLIGTPPFILKYDIITQSGTTSKHVEIDGLRYQLELKPMEAGHFKYQFISIDDEVYKEYSLLEKALVLEQDVKPPAFAELRFSQSTIDACLEEPVHLSVKLIGEKPFTLEYEVIHEGRRKKFTTSEIDSPTYTIKTDPLHKGGEYTLALTSVQDSKGCKIFLKSEAKFNVQRQRPKAAFGKFEGNFKVVAVEGREVEIPLRLSGRAPWNLKYSMEVDGIVKVMEKMAKSTNDVLKINQSGRYEILEVSDDHCPGSVDKTSSIFEVEWFPRPQVTLIDTAAITHDTEKYVKREICEGDIDTLQVKLIGSPPFNVKYQVLHKPIQGSGSIINRELEAALGSATISLETSKAGIYEYKFLELSDALYDHDGHKFSPVVIEQKVNRKPSAFFIKPGKSYKYCEEELDVDEAIPIKLNGVPPFSLELDIKHHSNSRPETIKIAIIETNHYNFKIPHHILSMGSHSVSIRKIRDSCGCHQKMEQGGPHVQVQVFHAPTIRPMDTKTDYCVGDRITYSLSGLPPFEIIYDFEGVQRKAKSTSTTFKRFAEKPGIFTITAVSDKASECKAQTFLQKVIHALPMVKISQGRQLEVDIHEGAEAELLFEFWGEPPFEFTYTRSSLITHKGQRSHVLETRHETSTEYTKLIRSSQEGIYEVIAIKDRHCSFSLANKREK</sequence>
<feature type="domain" description="Nucleoporin POM152 ninth Ig-like" evidence="6">
    <location>
        <begin position="1073"/>
        <end position="1151"/>
    </location>
</feature>
<feature type="domain" description="Nucleoporin POM152 first Ig-like" evidence="5">
    <location>
        <begin position="194"/>
        <end position="294"/>
    </location>
</feature>